<dbReference type="EMBL" id="LN890960">
    <property type="protein sequence ID" value="CUS14308.1"/>
    <property type="molecule type" value="Genomic_DNA"/>
</dbReference>
<evidence type="ECO:0000313" key="2">
    <source>
        <dbReference type="EMBL" id="CUS14308.1"/>
    </source>
</evidence>
<sequence>MMLGRLVRCDVIARLDFCILRVGFFWGAFVQISHRRERRRRRRLSLSFTSFPLSLRTNLSYLFHLSNTSEKSTVYYYYPSLLRLIIAISRLDMSTLFRSSGILERAVVSSARPTAAVVGSGGSNSSSSSKGGRFMGTSARHDNDPEVLERNKQSILRKHAKGSTEHPHWHEELATDSEAFVKAYRGETEASEGEIEKLQQAANKVLDAKNNVKG</sequence>
<evidence type="ECO:0000313" key="3">
    <source>
        <dbReference type="Proteomes" id="UP001412239"/>
    </source>
</evidence>
<protein>
    <submittedName>
        <fullName evidence="2">Uncharacterized protein</fullName>
    </submittedName>
</protein>
<accession>A0A292Q5W3</accession>
<dbReference type="AlphaFoldDB" id="A0A292Q5W3"/>
<reference evidence="2" key="1">
    <citation type="submission" date="2015-10" db="EMBL/GenBank/DDBJ databases">
        <authorList>
            <person name="Regsiter A."/>
            <person name="william w."/>
        </authorList>
    </citation>
    <scope>NUCLEOTIDE SEQUENCE</scope>
    <source>
        <strain evidence="2">Montdore</strain>
    </source>
</reference>
<organism evidence="2 3">
    <name type="scientific">Tuber aestivum</name>
    <name type="common">summer truffle</name>
    <dbReference type="NCBI Taxonomy" id="59557"/>
    <lineage>
        <taxon>Eukaryota</taxon>
        <taxon>Fungi</taxon>
        <taxon>Dikarya</taxon>
        <taxon>Ascomycota</taxon>
        <taxon>Pezizomycotina</taxon>
        <taxon>Pezizomycetes</taxon>
        <taxon>Pezizales</taxon>
        <taxon>Tuberaceae</taxon>
        <taxon>Tuber</taxon>
    </lineage>
</organism>
<evidence type="ECO:0000256" key="1">
    <source>
        <dbReference type="SAM" id="MobiDB-lite"/>
    </source>
</evidence>
<feature type="region of interest" description="Disordered" evidence="1">
    <location>
        <begin position="118"/>
        <end position="147"/>
    </location>
</feature>
<feature type="compositionally biased region" description="Low complexity" evidence="1">
    <location>
        <begin position="123"/>
        <end position="132"/>
    </location>
</feature>
<proteinExistence type="predicted"/>
<gene>
    <name evidence="2" type="ORF">GSTUAT00001598001</name>
</gene>
<name>A0A292Q5W3_9PEZI</name>
<dbReference type="Proteomes" id="UP001412239">
    <property type="component" value="Unassembled WGS sequence"/>
</dbReference>
<keyword evidence="3" id="KW-1185">Reference proteome</keyword>